<keyword evidence="2" id="KW-1133">Transmembrane helix</keyword>
<dbReference type="GO" id="GO:0000428">
    <property type="term" value="C:DNA-directed RNA polymerase complex"/>
    <property type="evidence" value="ECO:0007669"/>
    <property type="project" value="UniProtKB-KW"/>
</dbReference>
<keyword evidence="2" id="KW-0472">Membrane</keyword>
<dbReference type="Pfam" id="PF11772">
    <property type="entry name" value="EpuA"/>
    <property type="match status" value="1"/>
</dbReference>
<evidence type="ECO:0000313" key="4">
    <source>
        <dbReference type="Proteomes" id="UP000294937"/>
    </source>
</evidence>
<dbReference type="RefSeq" id="WP_131923609.1">
    <property type="nucleotide sequence ID" value="NZ_SMAG01000002.1"/>
</dbReference>
<feature type="compositionally biased region" description="Polar residues" evidence="1">
    <location>
        <begin position="60"/>
        <end position="73"/>
    </location>
</feature>
<keyword evidence="2" id="KW-0812">Transmembrane</keyword>
<evidence type="ECO:0000256" key="2">
    <source>
        <dbReference type="SAM" id="Phobius"/>
    </source>
</evidence>
<feature type="transmembrane region" description="Helical" evidence="2">
    <location>
        <begin position="195"/>
        <end position="216"/>
    </location>
</feature>
<sequence length="240" mass="26881">MSYPDKEKRVDNQSGKVENRPTEPSRKKPNPPLKELSKEQESRLPVGKLKWSKEEEEVQDTQLNLGNNKQQPNSPAPKMDEDHIEKASTKEVHDQIAASQSSENLSEPYQSSPEGNDNSKQRSLSLEDTLTPIDFKEYPIEPDPKEETSSAKNRSTRSKGNSNMSTLDLGEDDGDHTDEGESSQGKVIAKKALKILWLPLLLIIVLIVGLMFGHSFGGESATGVFDLSMWEHIYDLIYSE</sequence>
<dbReference type="EMBL" id="SMAG01000002">
    <property type="protein sequence ID" value="TCS95618.1"/>
    <property type="molecule type" value="Genomic_DNA"/>
</dbReference>
<reference evidence="3 4" key="1">
    <citation type="submission" date="2019-03" db="EMBL/GenBank/DDBJ databases">
        <title>Genomic Encyclopedia of Type Strains, Phase IV (KMG-IV): sequencing the most valuable type-strain genomes for metagenomic binning, comparative biology and taxonomic classification.</title>
        <authorList>
            <person name="Goeker M."/>
        </authorList>
    </citation>
    <scope>NUCLEOTIDE SEQUENCE [LARGE SCALE GENOMIC DNA]</scope>
    <source>
        <strain evidence="3 4">DSM 45707</strain>
    </source>
</reference>
<organism evidence="3 4">
    <name type="scientific">Hazenella coriacea</name>
    <dbReference type="NCBI Taxonomy" id="1179467"/>
    <lineage>
        <taxon>Bacteria</taxon>
        <taxon>Bacillati</taxon>
        <taxon>Bacillota</taxon>
        <taxon>Bacilli</taxon>
        <taxon>Bacillales</taxon>
        <taxon>Thermoactinomycetaceae</taxon>
        <taxon>Hazenella</taxon>
    </lineage>
</organism>
<dbReference type="Proteomes" id="UP000294937">
    <property type="component" value="Unassembled WGS sequence"/>
</dbReference>
<dbReference type="OrthoDB" id="2990424at2"/>
<feature type="compositionally biased region" description="Basic and acidic residues" evidence="1">
    <location>
        <begin position="1"/>
        <end position="26"/>
    </location>
</feature>
<feature type="compositionally biased region" description="Polar residues" evidence="1">
    <location>
        <begin position="150"/>
        <end position="165"/>
    </location>
</feature>
<feature type="compositionally biased region" description="Basic and acidic residues" evidence="1">
    <location>
        <begin position="78"/>
        <end position="94"/>
    </location>
</feature>
<keyword evidence="3" id="KW-0804">Transcription</keyword>
<accession>A0A4R3L8T8</accession>
<evidence type="ECO:0000256" key="1">
    <source>
        <dbReference type="SAM" id="MobiDB-lite"/>
    </source>
</evidence>
<keyword evidence="4" id="KW-1185">Reference proteome</keyword>
<protein>
    <submittedName>
        <fullName evidence="3">DNA-directed RNA polymerase subunit beta</fullName>
    </submittedName>
</protein>
<dbReference type="AlphaFoldDB" id="A0A4R3L8T8"/>
<proteinExistence type="predicted"/>
<feature type="compositionally biased region" description="Polar residues" evidence="1">
    <location>
        <begin position="97"/>
        <end position="128"/>
    </location>
</feature>
<gene>
    <name evidence="3" type="ORF">EDD58_102192</name>
</gene>
<dbReference type="InterPro" id="IPR024596">
    <property type="entry name" value="RNApol_su_b/EpuA"/>
</dbReference>
<name>A0A4R3L8T8_9BACL</name>
<evidence type="ECO:0000313" key="3">
    <source>
        <dbReference type="EMBL" id="TCS95618.1"/>
    </source>
</evidence>
<feature type="compositionally biased region" description="Acidic residues" evidence="1">
    <location>
        <begin position="169"/>
        <end position="181"/>
    </location>
</feature>
<keyword evidence="3" id="KW-0240">DNA-directed RNA polymerase</keyword>
<feature type="region of interest" description="Disordered" evidence="1">
    <location>
        <begin position="1"/>
        <end position="184"/>
    </location>
</feature>
<comment type="caution">
    <text evidence="3">The sequence shown here is derived from an EMBL/GenBank/DDBJ whole genome shotgun (WGS) entry which is preliminary data.</text>
</comment>
<feature type="compositionally biased region" description="Basic and acidic residues" evidence="1">
    <location>
        <begin position="134"/>
        <end position="149"/>
    </location>
</feature>